<proteinExistence type="inferred from homology"/>
<dbReference type="SUPFAM" id="SSF48264">
    <property type="entry name" value="Cytochrome P450"/>
    <property type="match status" value="1"/>
</dbReference>
<keyword evidence="4" id="KW-1185">Reference proteome</keyword>
<comment type="caution">
    <text evidence="3">The sequence shown here is derived from an EMBL/GenBank/DDBJ whole genome shotgun (WGS) entry which is preliminary data.</text>
</comment>
<dbReference type="InterPro" id="IPR001128">
    <property type="entry name" value="Cyt_P450"/>
</dbReference>
<dbReference type="Pfam" id="PF00067">
    <property type="entry name" value="p450"/>
    <property type="match status" value="1"/>
</dbReference>
<dbReference type="InterPro" id="IPR017972">
    <property type="entry name" value="Cyt_P450_CS"/>
</dbReference>
<evidence type="ECO:0000256" key="1">
    <source>
        <dbReference type="ARBA" id="ARBA00010617"/>
    </source>
</evidence>
<keyword evidence="2" id="KW-0560">Oxidoreductase</keyword>
<organism evidence="3 4">
    <name type="scientific">Streptomyces olivaceiscleroticus</name>
    <dbReference type="NCBI Taxonomy" id="68245"/>
    <lineage>
        <taxon>Bacteria</taxon>
        <taxon>Bacillati</taxon>
        <taxon>Actinomycetota</taxon>
        <taxon>Actinomycetes</taxon>
        <taxon>Kitasatosporales</taxon>
        <taxon>Streptomycetaceae</taxon>
        <taxon>Streptomyces</taxon>
    </lineage>
</organism>
<comment type="similarity">
    <text evidence="1 2">Belongs to the cytochrome P450 family.</text>
</comment>
<dbReference type="Gene3D" id="1.10.630.10">
    <property type="entry name" value="Cytochrome P450"/>
    <property type="match status" value="1"/>
</dbReference>
<dbReference type="RefSeq" id="WP_346099566.1">
    <property type="nucleotide sequence ID" value="NZ_BAAABY010000054.1"/>
</dbReference>
<dbReference type="InterPro" id="IPR002397">
    <property type="entry name" value="Cyt_P450_B"/>
</dbReference>
<accession>A0ABP3LC23</accession>
<evidence type="ECO:0000256" key="2">
    <source>
        <dbReference type="RuleBase" id="RU000461"/>
    </source>
</evidence>
<dbReference type="PRINTS" id="PR00359">
    <property type="entry name" value="BP450"/>
</dbReference>
<dbReference type="PANTHER" id="PTHR46696">
    <property type="entry name" value="P450, PUTATIVE (EUROFUNG)-RELATED"/>
    <property type="match status" value="1"/>
</dbReference>
<sequence>MRQFDSQTVDQHLAPGCPMTAAARTVDDPVLYSDGDYRSVWEELRDLDELSWTQVDDRNGFWSVVKFDDAHRVLHDAETFTSERGTMLCILGKEDPAGGRQLAATDPPRHTIMRSSLQKALAIRPIEREQDMIRGFVLEHLQPLADGGTFDFAEAMLALPVAVGGTEMGLPREDWPHLVKLLTASSSPEDPDYLLPGGTQATLDNAHRELFAYFQDISHERRKNLGDDLISVLIKTEVDGRRMSPGEVMSNCYSVLLGAAVTTPHSPTYVLAEHMGDGLLDEWAADLSVTPTAVEEALRLSSPVSHFMRYAVRDTEIRGTKIKEGDAVAVWFGAVNRDEEVFPDALTFNLRRKPNRHVAFGLGPHYCVGHNVARVTLRILFHELLTRFTGFEPAGTPARLRSNFVSGYKHLPIVARTR</sequence>
<dbReference type="InterPro" id="IPR036396">
    <property type="entry name" value="Cyt_P450_sf"/>
</dbReference>
<keyword evidence="2" id="KW-0408">Iron</keyword>
<gene>
    <name evidence="3" type="ORF">GCM10010361_70740</name>
</gene>
<name>A0ABP3LC23_9ACTN</name>
<protein>
    <submittedName>
        <fullName evidence="3">Cytochrome P450</fullName>
    </submittedName>
</protein>
<evidence type="ECO:0000313" key="3">
    <source>
        <dbReference type="EMBL" id="GAA0495194.1"/>
    </source>
</evidence>
<dbReference type="PANTHER" id="PTHR46696:SF1">
    <property type="entry name" value="CYTOCHROME P450 YJIB-RELATED"/>
    <property type="match status" value="1"/>
</dbReference>
<keyword evidence="2" id="KW-0503">Monooxygenase</keyword>
<dbReference type="CDD" id="cd11033">
    <property type="entry name" value="CYP142-like"/>
    <property type="match status" value="1"/>
</dbReference>
<dbReference type="EMBL" id="BAAABY010000054">
    <property type="protein sequence ID" value="GAA0495194.1"/>
    <property type="molecule type" value="Genomic_DNA"/>
</dbReference>
<dbReference type="PROSITE" id="PS00086">
    <property type="entry name" value="CYTOCHROME_P450"/>
    <property type="match status" value="1"/>
</dbReference>
<keyword evidence="2" id="KW-0479">Metal-binding</keyword>
<reference evidence="4" key="1">
    <citation type="journal article" date="2019" name="Int. J. Syst. Evol. Microbiol.">
        <title>The Global Catalogue of Microorganisms (GCM) 10K type strain sequencing project: providing services to taxonomists for standard genome sequencing and annotation.</title>
        <authorList>
            <consortium name="The Broad Institute Genomics Platform"/>
            <consortium name="The Broad Institute Genome Sequencing Center for Infectious Disease"/>
            <person name="Wu L."/>
            <person name="Ma J."/>
        </authorList>
    </citation>
    <scope>NUCLEOTIDE SEQUENCE [LARGE SCALE GENOMIC DNA]</scope>
    <source>
        <strain evidence="4">JCM 4805</strain>
    </source>
</reference>
<keyword evidence="2" id="KW-0349">Heme</keyword>
<dbReference type="Proteomes" id="UP001500909">
    <property type="component" value="Unassembled WGS sequence"/>
</dbReference>
<evidence type="ECO:0000313" key="4">
    <source>
        <dbReference type="Proteomes" id="UP001500909"/>
    </source>
</evidence>